<accession>A0AB38A3Y6</accession>
<evidence type="ECO:0000313" key="1">
    <source>
        <dbReference type="EMBL" id="SEA96043.1"/>
    </source>
</evidence>
<gene>
    <name evidence="1" type="ORF">SAMN04488525_11331</name>
</gene>
<dbReference type="AlphaFoldDB" id="A0AB38A3Y6"/>
<name>A0AB38A3Y6_9LACT</name>
<sequence>MTVANIMLAFIAAGLFQVANVLSHLHINVHVKSKTIVVSKKEYEMEVKGHEIE</sequence>
<comment type="caution">
    <text evidence="1">The sequence shown here is derived from an EMBL/GenBank/DDBJ whole genome shotgun (WGS) entry which is preliminary data.</text>
</comment>
<reference evidence="1 2" key="1">
    <citation type="submission" date="2016-10" db="EMBL/GenBank/DDBJ databases">
        <authorList>
            <person name="Varghese N."/>
            <person name="Submissions S."/>
        </authorList>
    </citation>
    <scope>NUCLEOTIDE SEQUENCE [LARGE SCALE GENOMIC DNA]</scope>
    <source>
        <strain evidence="1 2">DSM 14526</strain>
    </source>
</reference>
<keyword evidence="2" id="KW-1185">Reference proteome</keyword>
<dbReference type="RefSeq" id="WP_176974306.1">
    <property type="nucleotide sequence ID" value="NZ_FJNA01000005.1"/>
</dbReference>
<proteinExistence type="predicted"/>
<protein>
    <submittedName>
        <fullName evidence="1">Uncharacterized protein</fullName>
    </submittedName>
</protein>
<organism evidence="1 2">
    <name type="scientific">Trichococcus collinsii</name>
    <dbReference type="NCBI Taxonomy" id="157076"/>
    <lineage>
        <taxon>Bacteria</taxon>
        <taxon>Bacillati</taxon>
        <taxon>Bacillota</taxon>
        <taxon>Bacilli</taxon>
        <taxon>Lactobacillales</taxon>
        <taxon>Carnobacteriaceae</taxon>
        <taxon>Trichococcus</taxon>
    </lineage>
</organism>
<dbReference type="Proteomes" id="UP000199042">
    <property type="component" value="Unassembled WGS sequence"/>
</dbReference>
<evidence type="ECO:0000313" key="2">
    <source>
        <dbReference type="Proteomes" id="UP000199042"/>
    </source>
</evidence>
<dbReference type="EMBL" id="FNQH01000013">
    <property type="protein sequence ID" value="SEA96043.1"/>
    <property type="molecule type" value="Genomic_DNA"/>
</dbReference>